<organism evidence="3">
    <name type="scientific">mine drainage metagenome</name>
    <dbReference type="NCBI Taxonomy" id="410659"/>
    <lineage>
        <taxon>unclassified sequences</taxon>
        <taxon>metagenomes</taxon>
        <taxon>ecological metagenomes</taxon>
    </lineage>
</organism>
<evidence type="ECO:0000313" key="3">
    <source>
        <dbReference type="EMBL" id="EQD42738.1"/>
    </source>
</evidence>
<comment type="caution">
    <text evidence="3">The sequence shown here is derived from an EMBL/GenBank/DDBJ whole genome shotgun (WGS) entry which is preliminary data.</text>
</comment>
<evidence type="ECO:0000256" key="1">
    <source>
        <dbReference type="ARBA" id="ARBA00007430"/>
    </source>
</evidence>
<dbReference type="EMBL" id="AUZZ01007368">
    <property type="protein sequence ID" value="EQD42738.1"/>
    <property type="molecule type" value="Genomic_DNA"/>
</dbReference>
<dbReference type="InterPro" id="IPR036291">
    <property type="entry name" value="NAD(P)-bd_dom_sf"/>
</dbReference>
<dbReference type="AlphaFoldDB" id="T0ZCC4"/>
<name>T0ZCC4_9ZZZZ</name>
<comment type="similarity">
    <text evidence="1">Belongs to the polysaccharide synthase family.</text>
</comment>
<reference evidence="3" key="1">
    <citation type="submission" date="2013-08" db="EMBL/GenBank/DDBJ databases">
        <authorList>
            <person name="Mendez C."/>
            <person name="Richter M."/>
            <person name="Ferrer M."/>
            <person name="Sanchez J."/>
        </authorList>
    </citation>
    <scope>NUCLEOTIDE SEQUENCE</scope>
</reference>
<feature type="non-terminal residue" evidence="3">
    <location>
        <position position="66"/>
    </location>
</feature>
<dbReference type="PANTHER" id="PTHR43318:SF1">
    <property type="entry name" value="POLYSACCHARIDE BIOSYNTHESIS PROTEIN EPSC-RELATED"/>
    <property type="match status" value="1"/>
</dbReference>
<proteinExistence type="inferred from homology"/>
<dbReference type="SUPFAM" id="SSF51735">
    <property type="entry name" value="NAD(P)-binding Rossmann-fold domains"/>
    <property type="match status" value="1"/>
</dbReference>
<dbReference type="InterPro" id="IPR003869">
    <property type="entry name" value="Polysac_CapD-like"/>
</dbReference>
<protein>
    <submittedName>
        <fullName evidence="3">Polysaccharide biosynthesis protein CapD-like domain protein</fullName>
    </submittedName>
</protein>
<feature type="domain" description="Polysaccharide biosynthesis protein CapD-like" evidence="2">
    <location>
        <begin position="1"/>
        <end position="60"/>
    </location>
</feature>
<gene>
    <name evidence="3" type="ORF">B2A_10213</name>
</gene>
<reference evidence="3" key="2">
    <citation type="journal article" date="2014" name="ISME J.">
        <title>Microbial stratification in low pH oxic and suboxic macroscopic growths along an acid mine drainage.</title>
        <authorList>
            <person name="Mendez-Garcia C."/>
            <person name="Mesa V."/>
            <person name="Sprenger R.R."/>
            <person name="Richter M."/>
            <person name="Diez M.S."/>
            <person name="Solano J."/>
            <person name="Bargiela R."/>
            <person name="Golyshina O.V."/>
            <person name="Manteca A."/>
            <person name="Ramos J.L."/>
            <person name="Gallego J.R."/>
            <person name="Llorente I."/>
            <person name="Martins Dos Santos V.A."/>
            <person name="Jensen O.N."/>
            <person name="Pelaez A.I."/>
            <person name="Sanchez J."/>
            <person name="Ferrer M."/>
        </authorList>
    </citation>
    <scope>NUCLEOTIDE SEQUENCE</scope>
</reference>
<dbReference type="InterPro" id="IPR051203">
    <property type="entry name" value="Polysaccharide_Synthase-Rel"/>
</dbReference>
<sequence length="66" mass="7099">MTVTHPEVTRYFMTILEATNLILQAGALGREGDVFVLDMGPAIRIQDLAEAMIRVSGFTSPGMTSG</sequence>
<dbReference type="Gene3D" id="3.40.50.720">
    <property type="entry name" value="NAD(P)-binding Rossmann-like Domain"/>
    <property type="match status" value="1"/>
</dbReference>
<evidence type="ECO:0000259" key="2">
    <source>
        <dbReference type="Pfam" id="PF02719"/>
    </source>
</evidence>
<accession>T0ZCC4</accession>
<dbReference type="PANTHER" id="PTHR43318">
    <property type="entry name" value="UDP-N-ACETYLGLUCOSAMINE 4,6-DEHYDRATASE"/>
    <property type="match status" value="1"/>
</dbReference>
<dbReference type="Pfam" id="PF02719">
    <property type="entry name" value="Polysacc_synt_2"/>
    <property type="match status" value="1"/>
</dbReference>